<proteinExistence type="predicted"/>
<sequence length="163" mass="19235">MFDRLGVGSSIMPPQPAPTKHSEHNESRLGGGRDPKFINTRFEDEKPELQCHLDEDDENLPFFMELKARKVPRLVQNAPMEKYNPRCDPTDHINVYKTKLQGNVPTIKYKNFHTILTFDTKRWYYKLKPESIRSWPQLKREFINVFIGNRTMIAVIAQLYDIR</sequence>
<reference evidence="3" key="1">
    <citation type="submission" date="2024-07" db="EMBL/GenBank/DDBJ databases">
        <title>Two chromosome-level genome assemblies of Korean endemic species Abeliophyllum distichum and Forsythia ovata (Oleaceae).</title>
        <authorList>
            <person name="Jang H."/>
        </authorList>
    </citation>
    <scope>NUCLEOTIDE SEQUENCE [LARGE SCALE GENOMIC DNA]</scope>
</reference>
<feature type="compositionally biased region" description="Basic and acidic residues" evidence="1">
    <location>
        <begin position="20"/>
        <end position="34"/>
    </location>
</feature>
<protein>
    <submittedName>
        <fullName evidence="2">Activating signal cointegrator 1 complex subunit 2-like protein</fullName>
    </submittedName>
</protein>
<dbReference type="Proteomes" id="UP001604336">
    <property type="component" value="Unassembled WGS sequence"/>
</dbReference>
<dbReference type="EMBL" id="JBFOLK010000010">
    <property type="protein sequence ID" value="KAL2480053.1"/>
    <property type="molecule type" value="Genomic_DNA"/>
</dbReference>
<accession>A0ABD1QX19</accession>
<feature type="region of interest" description="Disordered" evidence="1">
    <location>
        <begin position="1"/>
        <end position="34"/>
    </location>
</feature>
<organism evidence="2 3">
    <name type="scientific">Abeliophyllum distichum</name>
    <dbReference type="NCBI Taxonomy" id="126358"/>
    <lineage>
        <taxon>Eukaryota</taxon>
        <taxon>Viridiplantae</taxon>
        <taxon>Streptophyta</taxon>
        <taxon>Embryophyta</taxon>
        <taxon>Tracheophyta</taxon>
        <taxon>Spermatophyta</taxon>
        <taxon>Magnoliopsida</taxon>
        <taxon>eudicotyledons</taxon>
        <taxon>Gunneridae</taxon>
        <taxon>Pentapetalae</taxon>
        <taxon>asterids</taxon>
        <taxon>lamiids</taxon>
        <taxon>Lamiales</taxon>
        <taxon>Oleaceae</taxon>
        <taxon>Forsythieae</taxon>
        <taxon>Abeliophyllum</taxon>
    </lineage>
</organism>
<evidence type="ECO:0000256" key="1">
    <source>
        <dbReference type="SAM" id="MobiDB-lite"/>
    </source>
</evidence>
<comment type="caution">
    <text evidence="2">The sequence shown here is derived from an EMBL/GenBank/DDBJ whole genome shotgun (WGS) entry which is preliminary data.</text>
</comment>
<name>A0ABD1QX19_9LAMI</name>
<evidence type="ECO:0000313" key="2">
    <source>
        <dbReference type="EMBL" id="KAL2480053.1"/>
    </source>
</evidence>
<evidence type="ECO:0000313" key="3">
    <source>
        <dbReference type="Proteomes" id="UP001604336"/>
    </source>
</evidence>
<dbReference type="AlphaFoldDB" id="A0ABD1QX19"/>
<keyword evidence="3" id="KW-1185">Reference proteome</keyword>
<gene>
    <name evidence="2" type="ORF">Adt_33019</name>
</gene>